<sequence>MTCRACGSLRLETVLDVGAVAAADRFPPADTPVSDDETGHPLSMAVCRTCGLAQLVDDDTIADEPRGVEPQALRDQAAAAVTDVADAGFLVGSTVTEFGSPHGGTWLPLLAERGFTAHPADGKQPCDVVLDCFGMMHEPDQAAAVARRARATAPDGVLLFQFHSLATIVAQGQWNALRHGHFAYYSLTALRSLFDAVGMSVTSAWTYDLYGGTVLVAVRHGVHDPDASVAAVLATEEAGGVTDPAAVSALQRAARRQWGDLTTWLSDIVASGGTAYAYAAASRAVALLGCAGVTRSLLAGVADASPAKWGLRMPGTDIPIIDPDSLVAASPTAVLVTVPDLVDEVRRDFPTLADVLVTEPTARVQTDPQGGTS</sequence>
<organism evidence="3 4">
    <name type="scientific">Williamsia serinedens</name>
    <dbReference type="NCBI Taxonomy" id="391736"/>
    <lineage>
        <taxon>Bacteria</taxon>
        <taxon>Bacillati</taxon>
        <taxon>Actinomycetota</taxon>
        <taxon>Actinomycetes</taxon>
        <taxon>Mycobacteriales</taxon>
        <taxon>Nocardiaceae</taxon>
        <taxon>Williamsia</taxon>
    </lineage>
</organism>
<feature type="domain" description="Methyltransferase putative zinc binding" evidence="1">
    <location>
        <begin position="3"/>
        <end position="56"/>
    </location>
</feature>
<feature type="domain" description="C-methyltransferase" evidence="2">
    <location>
        <begin position="209"/>
        <end position="347"/>
    </location>
</feature>
<dbReference type="SUPFAM" id="SSF53335">
    <property type="entry name" value="S-adenosyl-L-methionine-dependent methyltransferases"/>
    <property type="match status" value="1"/>
</dbReference>
<reference evidence="3 4" key="1">
    <citation type="submission" date="2022-06" db="EMBL/GenBank/DDBJ databases">
        <title>Genomic Encyclopedia of Archaeal and Bacterial Type Strains, Phase II (KMG-II): from individual species to whole genera.</title>
        <authorList>
            <person name="Goeker M."/>
        </authorList>
    </citation>
    <scope>NUCLEOTIDE SEQUENCE [LARGE SCALE GENOMIC DNA]</scope>
    <source>
        <strain evidence="3 4">DSM 45037</strain>
    </source>
</reference>
<evidence type="ECO:0000313" key="4">
    <source>
        <dbReference type="Proteomes" id="UP001205740"/>
    </source>
</evidence>
<dbReference type="Gene3D" id="6.20.50.110">
    <property type="entry name" value="Methyltransferase, zinc-binding domain"/>
    <property type="match status" value="1"/>
</dbReference>
<proteinExistence type="predicted"/>
<keyword evidence="4" id="KW-1185">Reference proteome</keyword>
<name>A0ABT1H6Q9_9NOCA</name>
<dbReference type="Gene3D" id="3.40.50.720">
    <property type="entry name" value="NAD(P)-binding Rossmann-like Domain"/>
    <property type="match status" value="1"/>
</dbReference>
<dbReference type="InterPro" id="IPR029063">
    <property type="entry name" value="SAM-dependent_MTases_sf"/>
</dbReference>
<dbReference type="RefSeq" id="WP_253655153.1">
    <property type="nucleotide sequence ID" value="NZ_BAAAOE010000001.1"/>
</dbReference>
<dbReference type="InterPro" id="IPR013630">
    <property type="entry name" value="Methyltransf_Zn-bd_dom_put"/>
</dbReference>
<evidence type="ECO:0000259" key="2">
    <source>
        <dbReference type="Pfam" id="PF08484"/>
    </source>
</evidence>
<accession>A0ABT1H6Q9</accession>
<evidence type="ECO:0000259" key="1">
    <source>
        <dbReference type="Pfam" id="PF08421"/>
    </source>
</evidence>
<dbReference type="InterPro" id="IPR038576">
    <property type="entry name" value="Methyltransf_Zn-bd_dom_put_sf"/>
</dbReference>
<dbReference type="Proteomes" id="UP001205740">
    <property type="component" value="Unassembled WGS sequence"/>
</dbReference>
<dbReference type="EMBL" id="JAMTCG010000005">
    <property type="protein sequence ID" value="MCP2161557.1"/>
    <property type="molecule type" value="Genomic_DNA"/>
</dbReference>
<dbReference type="Pfam" id="PF08421">
    <property type="entry name" value="Methyltransf_13"/>
    <property type="match status" value="1"/>
</dbReference>
<dbReference type="Pfam" id="PF08484">
    <property type="entry name" value="Methyltransf_14"/>
    <property type="match status" value="1"/>
</dbReference>
<gene>
    <name evidence="3" type="ORF">LX12_002756</name>
</gene>
<dbReference type="InterPro" id="IPR013691">
    <property type="entry name" value="MeTrfase_14"/>
</dbReference>
<dbReference type="Pfam" id="PF13489">
    <property type="entry name" value="Methyltransf_23"/>
    <property type="match status" value="1"/>
</dbReference>
<comment type="caution">
    <text evidence="3">The sequence shown here is derived from an EMBL/GenBank/DDBJ whole genome shotgun (WGS) entry which is preliminary data.</text>
</comment>
<dbReference type="Gene3D" id="3.40.50.150">
    <property type="entry name" value="Vaccinia Virus protein VP39"/>
    <property type="match status" value="1"/>
</dbReference>
<protein>
    <submittedName>
        <fullName evidence="3">Zinc binding domain-containing protein</fullName>
    </submittedName>
</protein>
<evidence type="ECO:0000313" key="3">
    <source>
        <dbReference type="EMBL" id="MCP2161557.1"/>
    </source>
</evidence>